<keyword evidence="2" id="KW-0963">Cytoplasm</keyword>
<proteinExistence type="predicted"/>
<comment type="subcellular location">
    <subcellularLocation>
        <location evidence="1">Cytoplasm</location>
    </subcellularLocation>
</comment>
<keyword evidence="4" id="KW-0810">Translation regulation</keyword>
<evidence type="ECO:0000313" key="8">
    <source>
        <dbReference type="EMBL" id="CDY41874.1"/>
    </source>
</evidence>
<dbReference type="SUPFAM" id="SSF48371">
    <property type="entry name" value="ARM repeat"/>
    <property type="match status" value="1"/>
</dbReference>
<evidence type="ECO:0000313" key="9">
    <source>
        <dbReference type="Proteomes" id="UP000028999"/>
    </source>
</evidence>
<dbReference type="Pfam" id="PF00806">
    <property type="entry name" value="PUF"/>
    <property type="match status" value="6"/>
</dbReference>
<sequence length="311" mass="35057">MMALQNHIDFLMNRPTKRLSHGNDGFNGLLMFEGERVSRALAAMEGSYAEDSLRGVSLRNDALMSGPALMVKIYGSVSLIAKDQIGCRALQKLVEEGTFHDFKVMIDLCDEEERTLIVRVLTSKPLDLIQICLNNYGTRTSLVTHLKIRKQIEMVKSGLEPCCLALVKNLNGNHVIQTCLTSLGPNDNKFVLEVATKEQRETLIDEISRNTLQLSQDPFGNYVVQYIIEQNVPAGKLLMQFRMHYVKLSTQKFSSHLVEKCLKRYPESRAEIVRELTSVPNFEYRLQDPFGNCVIQTALCKTKVSVGVKNG</sequence>
<dbReference type="SMART" id="SM00025">
    <property type="entry name" value="Pumilio"/>
    <property type="match status" value="4"/>
</dbReference>
<feature type="repeat" description="Pumilio" evidence="6">
    <location>
        <begin position="206"/>
        <end position="242"/>
    </location>
</feature>
<organism evidence="8 9">
    <name type="scientific">Brassica napus</name>
    <name type="common">Rape</name>
    <dbReference type="NCBI Taxonomy" id="3708"/>
    <lineage>
        <taxon>Eukaryota</taxon>
        <taxon>Viridiplantae</taxon>
        <taxon>Streptophyta</taxon>
        <taxon>Embryophyta</taxon>
        <taxon>Tracheophyta</taxon>
        <taxon>Spermatophyta</taxon>
        <taxon>Magnoliopsida</taxon>
        <taxon>eudicotyledons</taxon>
        <taxon>Gunneridae</taxon>
        <taxon>Pentapetalae</taxon>
        <taxon>rosids</taxon>
        <taxon>malvids</taxon>
        <taxon>Brassicales</taxon>
        <taxon>Brassicaceae</taxon>
        <taxon>Brassiceae</taxon>
        <taxon>Brassica</taxon>
    </lineage>
</organism>
<dbReference type="GO" id="GO:0010608">
    <property type="term" value="P:post-transcriptional regulation of gene expression"/>
    <property type="evidence" value="ECO:0000318"/>
    <property type="project" value="GO_Central"/>
</dbReference>
<gene>
    <name evidence="8" type="primary">BnaA08g06250D</name>
    <name evidence="8" type="ORF">GSBRNA2T00073835001</name>
</gene>
<dbReference type="AlphaFoldDB" id="A0A078HWW6"/>
<dbReference type="Gene3D" id="1.25.10.10">
    <property type="entry name" value="Leucine-rich Repeat Variant"/>
    <property type="match status" value="2"/>
</dbReference>
<name>A0A078HWW6_BRANA</name>
<evidence type="ECO:0000256" key="5">
    <source>
        <dbReference type="ARBA" id="ARBA00022884"/>
    </source>
</evidence>
<evidence type="ECO:0000256" key="4">
    <source>
        <dbReference type="ARBA" id="ARBA00022845"/>
    </source>
</evidence>
<dbReference type="InterPro" id="IPR001313">
    <property type="entry name" value="Pumilio_RNA-bd_rpt"/>
</dbReference>
<keyword evidence="9" id="KW-1185">Reference proteome</keyword>
<keyword evidence="5" id="KW-0694">RNA-binding</keyword>
<feature type="domain" description="PUM-HD" evidence="7">
    <location>
        <begin position="1"/>
        <end position="311"/>
    </location>
</feature>
<evidence type="ECO:0000259" key="7">
    <source>
        <dbReference type="PROSITE" id="PS50303"/>
    </source>
</evidence>
<dbReference type="InterPro" id="IPR016024">
    <property type="entry name" value="ARM-type_fold"/>
</dbReference>
<reference evidence="8 9" key="1">
    <citation type="journal article" date="2014" name="Science">
        <title>Plant genetics. Early allopolyploid evolution in the post-Neolithic Brassica napus oilseed genome.</title>
        <authorList>
            <person name="Chalhoub B."/>
            <person name="Denoeud F."/>
            <person name="Liu S."/>
            <person name="Parkin I.A."/>
            <person name="Tang H."/>
            <person name="Wang X."/>
            <person name="Chiquet J."/>
            <person name="Belcram H."/>
            <person name="Tong C."/>
            <person name="Samans B."/>
            <person name="Correa M."/>
            <person name="Da Silva C."/>
            <person name="Just J."/>
            <person name="Falentin C."/>
            <person name="Koh C.S."/>
            <person name="Le Clainche I."/>
            <person name="Bernard M."/>
            <person name="Bento P."/>
            <person name="Noel B."/>
            <person name="Labadie K."/>
            <person name="Alberti A."/>
            <person name="Charles M."/>
            <person name="Arnaud D."/>
            <person name="Guo H."/>
            <person name="Daviaud C."/>
            <person name="Alamery S."/>
            <person name="Jabbari K."/>
            <person name="Zhao M."/>
            <person name="Edger P.P."/>
            <person name="Chelaifa H."/>
            <person name="Tack D."/>
            <person name="Lassalle G."/>
            <person name="Mestiri I."/>
            <person name="Schnel N."/>
            <person name="Le Paslier M.C."/>
            <person name="Fan G."/>
            <person name="Renault V."/>
            <person name="Bayer P.E."/>
            <person name="Golicz A.A."/>
            <person name="Manoli S."/>
            <person name="Lee T.H."/>
            <person name="Thi V.H."/>
            <person name="Chalabi S."/>
            <person name="Hu Q."/>
            <person name="Fan C."/>
            <person name="Tollenaere R."/>
            <person name="Lu Y."/>
            <person name="Battail C."/>
            <person name="Shen J."/>
            <person name="Sidebottom C.H."/>
            <person name="Wang X."/>
            <person name="Canaguier A."/>
            <person name="Chauveau A."/>
            <person name="Berard A."/>
            <person name="Deniot G."/>
            <person name="Guan M."/>
            <person name="Liu Z."/>
            <person name="Sun F."/>
            <person name="Lim Y.P."/>
            <person name="Lyons E."/>
            <person name="Town C.D."/>
            <person name="Bancroft I."/>
            <person name="Wang X."/>
            <person name="Meng J."/>
            <person name="Ma J."/>
            <person name="Pires J.C."/>
            <person name="King G.J."/>
            <person name="Brunel D."/>
            <person name="Delourme R."/>
            <person name="Renard M."/>
            <person name="Aury J.M."/>
            <person name="Adams K.L."/>
            <person name="Batley J."/>
            <person name="Snowdon R.J."/>
            <person name="Tost J."/>
            <person name="Edwards D."/>
            <person name="Zhou Y."/>
            <person name="Hua W."/>
            <person name="Sharpe A.G."/>
            <person name="Paterson A.H."/>
            <person name="Guan C."/>
            <person name="Wincker P."/>
        </authorList>
    </citation>
    <scope>NUCLEOTIDE SEQUENCE [LARGE SCALE GENOMIC DNA]</scope>
    <source>
        <strain evidence="9">cv. Darmor-bzh</strain>
    </source>
</reference>
<dbReference type="GO" id="GO:0003729">
    <property type="term" value="F:mRNA binding"/>
    <property type="evidence" value="ECO:0000318"/>
    <property type="project" value="GO_Central"/>
</dbReference>
<dbReference type="InterPro" id="IPR033133">
    <property type="entry name" value="PUM-HD"/>
</dbReference>
<dbReference type="PaxDb" id="3708-A0A078HWW6"/>
<feature type="repeat" description="Pumilio" evidence="6">
    <location>
        <begin position="72"/>
        <end position="107"/>
    </location>
</feature>
<evidence type="ECO:0000256" key="1">
    <source>
        <dbReference type="ARBA" id="ARBA00004496"/>
    </source>
</evidence>
<keyword evidence="3" id="KW-0677">Repeat</keyword>
<protein>
    <submittedName>
        <fullName evidence="8">BnaA08g06250D protein</fullName>
    </submittedName>
</protein>
<dbReference type="EMBL" id="LK032509">
    <property type="protein sequence ID" value="CDY41874.1"/>
    <property type="molecule type" value="Genomic_DNA"/>
</dbReference>
<dbReference type="PROSITE" id="PS50303">
    <property type="entry name" value="PUM_HD"/>
    <property type="match status" value="1"/>
</dbReference>
<dbReference type="STRING" id="3708.A0A078HWW6"/>
<evidence type="ECO:0000256" key="6">
    <source>
        <dbReference type="PROSITE-ProRule" id="PRU00317"/>
    </source>
</evidence>
<dbReference type="GO" id="GO:0005737">
    <property type="term" value="C:cytoplasm"/>
    <property type="evidence" value="ECO:0000318"/>
    <property type="project" value="GO_Central"/>
</dbReference>
<evidence type="ECO:0000256" key="2">
    <source>
        <dbReference type="ARBA" id="ARBA00022490"/>
    </source>
</evidence>
<dbReference type="Proteomes" id="UP000028999">
    <property type="component" value="Unassembled WGS sequence"/>
</dbReference>
<evidence type="ECO:0000256" key="3">
    <source>
        <dbReference type="ARBA" id="ARBA00022737"/>
    </source>
</evidence>
<dbReference type="PANTHER" id="PTHR12537">
    <property type="entry name" value="RNA BINDING PROTEIN PUMILIO-RELATED"/>
    <property type="match status" value="1"/>
</dbReference>
<accession>A0A078HWW6</accession>
<dbReference type="PROSITE" id="PS50302">
    <property type="entry name" value="PUM"/>
    <property type="match status" value="2"/>
</dbReference>
<dbReference type="Gramene" id="CDY41874">
    <property type="protein sequence ID" value="CDY41874"/>
    <property type="gene ID" value="GSBRNA2T00073835001"/>
</dbReference>
<dbReference type="PANTHER" id="PTHR12537:SF136">
    <property type="entry name" value="PUMILIO HOMOLOG 9-RELATED"/>
    <property type="match status" value="1"/>
</dbReference>
<dbReference type="GO" id="GO:0006417">
    <property type="term" value="P:regulation of translation"/>
    <property type="evidence" value="ECO:0007669"/>
    <property type="project" value="UniProtKB-KW"/>
</dbReference>
<dbReference type="InterPro" id="IPR011989">
    <property type="entry name" value="ARM-like"/>
</dbReference>